<accession>A0A238J0G9</accession>
<evidence type="ECO:0008006" key="4">
    <source>
        <dbReference type="Google" id="ProtNLM"/>
    </source>
</evidence>
<name>A0A238J0G9_9RHOB</name>
<keyword evidence="1" id="KW-0472">Membrane</keyword>
<evidence type="ECO:0000256" key="1">
    <source>
        <dbReference type="SAM" id="Phobius"/>
    </source>
</evidence>
<sequence>MKMTDKSPNDTALEALFESARAETPELAPDFLARLVGDADAAIAAQNTASAVILAPVSLWSRIVAAFVPVSGLAAATLAGVWIGFQVPSSGFTDRLAFSDGADFDVSAFLPAVALSGFSELETDG</sequence>
<keyword evidence="1" id="KW-0812">Transmembrane</keyword>
<gene>
    <name evidence="2" type="ORF">BOA8489_02331</name>
</gene>
<evidence type="ECO:0000313" key="2">
    <source>
        <dbReference type="EMBL" id="SMX24208.1"/>
    </source>
</evidence>
<keyword evidence="3" id="KW-1185">Reference proteome</keyword>
<protein>
    <recommendedName>
        <fullName evidence="4">Dihydroorotate dehydrogenase</fullName>
    </recommendedName>
</protein>
<feature type="transmembrane region" description="Helical" evidence="1">
    <location>
        <begin position="63"/>
        <end position="85"/>
    </location>
</feature>
<organism evidence="2 3">
    <name type="scientific">Boseongicola aestuarii</name>
    <dbReference type="NCBI Taxonomy" id="1470561"/>
    <lineage>
        <taxon>Bacteria</taxon>
        <taxon>Pseudomonadati</taxon>
        <taxon>Pseudomonadota</taxon>
        <taxon>Alphaproteobacteria</taxon>
        <taxon>Rhodobacterales</taxon>
        <taxon>Paracoccaceae</taxon>
        <taxon>Boseongicola</taxon>
    </lineage>
</organism>
<dbReference type="AlphaFoldDB" id="A0A238J0G9"/>
<reference evidence="2 3" key="1">
    <citation type="submission" date="2017-05" db="EMBL/GenBank/DDBJ databases">
        <authorList>
            <person name="Song R."/>
            <person name="Chenine A.L."/>
            <person name="Ruprecht R.M."/>
        </authorList>
    </citation>
    <scope>NUCLEOTIDE SEQUENCE [LARGE SCALE GENOMIC DNA]</scope>
    <source>
        <strain evidence="2 3">CECT 8489</strain>
    </source>
</reference>
<keyword evidence="1" id="KW-1133">Transmembrane helix</keyword>
<evidence type="ECO:0000313" key="3">
    <source>
        <dbReference type="Proteomes" id="UP000201838"/>
    </source>
</evidence>
<proteinExistence type="predicted"/>
<dbReference type="Proteomes" id="UP000201838">
    <property type="component" value="Unassembled WGS sequence"/>
</dbReference>
<dbReference type="EMBL" id="FXXQ01000007">
    <property type="protein sequence ID" value="SMX24208.1"/>
    <property type="molecule type" value="Genomic_DNA"/>
</dbReference>